<reference evidence="3" key="2">
    <citation type="submission" date="2018-10" db="UniProtKB">
        <authorList>
            <consortium name="EnsemblPlants"/>
        </authorList>
    </citation>
    <scope>IDENTIFICATION</scope>
</reference>
<feature type="region of interest" description="Disordered" evidence="1">
    <location>
        <begin position="1"/>
        <end position="21"/>
    </location>
</feature>
<proteinExistence type="predicted"/>
<name>A0A3B6HX47_WHEAT</name>
<dbReference type="InterPro" id="IPR001810">
    <property type="entry name" value="F-box_dom"/>
</dbReference>
<dbReference type="AlphaFoldDB" id="A0A3B6HX47"/>
<dbReference type="Gramene" id="TraesWEE_scaffold_105857_01G000500.1">
    <property type="protein sequence ID" value="TraesWEE_scaffold_105857_01G000500.1"/>
    <property type="gene ID" value="TraesWEE_scaffold_105857_01G000500"/>
</dbReference>
<feature type="domain" description="F-box" evidence="2">
    <location>
        <begin position="24"/>
        <end position="60"/>
    </location>
</feature>
<evidence type="ECO:0000256" key="1">
    <source>
        <dbReference type="SAM" id="MobiDB-lite"/>
    </source>
</evidence>
<reference evidence="3" key="1">
    <citation type="submission" date="2018-08" db="EMBL/GenBank/DDBJ databases">
        <authorList>
            <person name="Rossello M."/>
        </authorList>
    </citation>
    <scope>NUCLEOTIDE SEQUENCE [LARGE SCALE GENOMIC DNA]</scope>
    <source>
        <strain evidence="3">cv. Chinese Spring</strain>
    </source>
</reference>
<accession>A0A3B6HX47</accession>
<evidence type="ECO:0000313" key="4">
    <source>
        <dbReference type="Proteomes" id="UP000019116"/>
    </source>
</evidence>
<dbReference type="OrthoDB" id="657247at2759"/>
<dbReference type="Gramene" id="TraesCS4A02G233000.1">
    <property type="protein sequence ID" value="TraesCS4A02G233000.1.cds1"/>
    <property type="gene ID" value="TraesCS4A02G233000"/>
</dbReference>
<dbReference type="Gramene" id="TraesCAD_scaffold_064509_01G000100.1">
    <property type="protein sequence ID" value="TraesCAD_scaffold_064509_01G000100.1"/>
    <property type="gene ID" value="TraesCAD_scaffold_064509_01G000100"/>
</dbReference>
<dbReference type="Gramene" id="TraesJAG4A03G02126590.1">
    <property type="protein sequence ID" value="TraesJAG4A03G02126590.1.CDS1"/>
    <property type="gene ID" value="TraesJAG4A03G02126590"/>
</dbReference>
<dbReference type="OMA" id="DVVAYPC"/>
<dbReference type="Gramene" id="TraesCS4A03G0616500.1">
    <property type="protein sequence ID" value="TraesCS4A03G0616500.1.CDS1"/>
    <property type="gene ID" value="TraesCS4A03G0616500"/>
</dbReference>
<dbReference type="EnsemblPlants" id="TraesCS4A02G233000.1">
    <property type="protein sequence ID" value="TraesCS4A02G233000.1.cds1"/>
    <property type="gene ID" value="TraesCS4A02G233000"/>
</dbReference>
<dbReference type="Gramene" id="TraesMAC4A03G02124520.1">
    <property type="protein sequence ID" value="TraesMAC4A03G02124520.1.CDS1"/>
    <property type="gene ID" value="TraesMAC4A03G02124520"/>
</dbReference>
<sequence>MAANKSSRAAPPVPVSPTTTTVHHVPDKLLRLIFERLGWPLWFVRAAATCRRWRRIILHVYIPRRQLLHPLVVGSYRNNRAALARGPVFVPSPLAVAAVERRHFSLDFLPGGGGPWEIIDSSRSVLLLAKRKTGWMRRCFPDLVLCEPATRRYQLIPRMEEMKHERYFGAFLYGDGAINVGSWEEKSYNQSTFQVVCLLYQRHDRVCEEIGRARVCVFYYYTHCGRLVLNRPPGWYLKKEYHGPSSLNLHGPESLYFLGRTTHFPYWGIKHDDRALLLFKGYTEVYNVPDVARGSVFRLVDHTSQYDKIRVVCLHGSTLRIFVALFYNMENSVLEKSIQLTEATSGLVGYKEEYLRGGSGALEIIAADKGSVVLAAAAKAWMFSVDLETMDVAEYKCKKNDDVVAYPCELPWPLTLNACKVWCK</sequence>
<dbReference type="Proteomes" id="UP000019116">
    <property type="component" value="Chromosome 4A"/>
</dbReference>
<dbReference type="Gramene" id="TraesLAC4A03G02078960.1">
    <property type="protein sequence ID" value="TraesLAC4A03G02078960.1.CDS1"/>
    <property type="gene ID" value="TraesLAC4A03G02078960"/>
</dbReference>
<organism evidence="3">
    <name type="scientific">Triticum aestivum</name>
    <name type="common">Wheat</name>
    <dbReference type="NCBI Taxonomy" id="4565"/>
    <lineage>
        <taxon>Eukaryota</taxon>
        <taxon>Viridiplantae</taxon>
        <taxon>Streptophyta</taxon>
        <taxon>Embryophyta</taxon>
        <taxon>Tracheophyta</taxon>
        <taxon>Spermatophyta</taxon>
        <taxon>Magnoliopsida</taxon>
        <taxon>Liliopsida</taxon>
        <taxon>Poales</taxon>
        <taxon>Poaceae</taxon>
        <taxon>BOP clade</taxon>
        <taxon>Pooideae</taxon>
        <taxon>Triticodae</taxon>
        <taxon>Triticeae</taxon>
        <taxon>Triticinae</taxon>
        <taxon>Triticum</taxon>
    </lineage>
</organism>
<protein>
    <recommendedName>
        <fullName evidence="2">F-box domain-containing protein</fullName>
    </recommendedName>
</protein>
<dbReference type="Pfam" id="PF12937">
    <property type="entry name" value="F-box-like"/>
    <property type="match status" value="1"/>
</dbReference>
<dbReference type="Gramene" id="TraesARI4A03G02163050.1">
    <property type="protein sequence ID" value="TraesARI4A03G02163050.1.CDS1"/>
    <property type="gene ID" value="TraesARI4A03G02163050"/>
</dbReference>
<dbReference type="Gramene" id="TraesCLE_scaffold_095155_01G000100.1">
    <property type="protein sequence ID" value="TraesCLE_scaffold_095155_01G000100.1"/>
    <property type="gene ID" value="TraesCLE_scaffold_095155_01G000100"/>
</dbReference>
<evidence type="ECO:0000259" key="2">
    <source>
        <dbReference type="Pfam" id="PF12937"/>
    </source>
</evidence>
<keyword evidence="4" id="KW-1185">Reference proteome</keyword>
<evidence type="ECO:0000313" key="3">
    <source>
        <dbReference type="EnsemblPlants" id="TraesCS4A02G233000.1.cds1"/>
    </source>
</evidence>
<dbReference type="CDD" id="cd09917">
    <property type="entry name" value="F-box_SF"/>
    <property type="match status" value="1"/>
</dbReference>
<dbReference type="Gramene" id="TraesRN4A0100630900.1">
    <property type="protein sequence ID" value="TraesRN4A0100630900.1"/>
    <property type="gene ID" value="TraesRN4A0100630900"/>
</dbReference>
<dbReference type="Gramene" id="TraesJUL4A03G02144620.1">
    <property type="protein sequence ID" value="TraesJUL4A03G02144620.1.CDS1"/>
    <property type="gene ID" value="TraesJUL4A03G02144620"/>
</dbReference>
<dbReference type="Gramene" id="TraesNOR4A03G02147500.1">
    <property type="protein sequence ID" value="TraesNOR4A03G02147500.1.CDS1"/>
    <property type="gene ID" value="TraesNOR4A03G02147500"/>
</dbReference>
<dbReference type="PANTHER" id="PTHR33207">
    <property type="entry name" value="F-BOX DOMAIN CONTAINING PROTEIN-RELATED"/>
    <property type="match status" value="1"/>
</dbReference>
<dbReference type="Gramene" id="TraesPARA_EIv1.0_1248570.1">
    <property type="protein sequence ID" value="TraesPARA_EIv1.0_1248570.1.CDS1"/>
    <property type="gene ID" value="TraesPARA_EIv1.0_1248570"/>
</dbReference>
<dbReference type="Gramene" id="TraesLDM4A03G02124030.1">
    <property type="protein sequence ID" value="TraesLDM4A03G02124030.1.CDS1"/>
    <property type="gene ID" value="TraesLDM4A03G02124030"/>
</dbReference>